<organism evidence="1 2">
    <name type="scientific">Podospora pseudocomata</name>
    <dbReference type="NCBI Taxonomy" id="2093779"/>
    <lineage>
        <taxon>Eukaryota</taxon>
        <taxon>Fungi</taxon>
        <taxon>Dikarya</taxon>
        <taxon>Ascomycota</taxon>
        <taxon>Pezizomycotina</taxon>
        <taxon>Sordariomycetes</taxon>
        <taxon>Sordariomycetidae</taxon>
        <taxon>Sordariales</taxon>
        <taxon>Podosporaceae</taxon>
        <taxon>Podospora</taxon>
    </lineage>
</organism>
<dbReference type="EMBL" id="JAFFHA010000001">
    <property type="protein sequence ID" value="KAK4660130.1"/>
    <property type="molecule type" value="Genomic_DNA"/>
</dbReference>
<name>A0ABR0GWI0_9PEZI</name>
<proteinExistence type="predicted"/>
<dbReference type="RefSeq" id="XP_062749100.1">
    <property type="nucleotide sequence ID" value="XM_062886063.1"/>
</dbReference>
<comment type="caution">
    <text evidence="1">The sequence shown here is derived from an EMBL/GenBank/DDBJ whole genome shotgun (WGS) entry which is preliminary data.</text>
</comment>
<protein>
    <submittedName>
        <fullName evidence="1">Uncharacterized protein</fullName>
    </submittedName>
</protein>
<gene>
    <name evidence="1" type="ORF">QC762_116455</name>
</gene>
<sequence length="360" mass="37566">MGFFDSIANAFSRDGIATRILEKVPIVGYGVAGVQALAGNTEHAKRALATSTNSLITTAGAVGGMVVGGPAGAIAGGAAASTIGLGTEYAISTTINDKDVKGDVGEVTVQRVVTDMAIGGVSGLIGGGAGATAAGKAAGKAAIEATASTLAKTGFEGAAKVIITNVGKSAAGAVTTGSLASLVQGASKNVFNNTPNVKEPEPKPPKVRKVTQNQDARAKDLIQDLKAFVLQYPLYWLNDAYAQVHLYWDPVVIAGLPWDPANQAVQGQYQAFQQKKTGNPALNEKPLGQKIYEELKQIVDDHNNGVQLGGNKQKILDMIIKKEPGGFNAVWGEVESEMNLRDLRLQSFSELMILEVEFMD</sequence>
<dbReference type="GeneID" id="87905970"/>
<accession>A0ABR0GWI0</accession>
<dbReference type="Proteomes" id="UP001323405">
    <property type="component" value="Unassembled WGS sequence"/>
</dbReference>
<evidence type="ECO:0000313" key="2">
    <source>
        <dbReference type="Proteomes" id="UP001323405"/>
    </source>
</evidence>
<dbReference type="PANTHER" id="PTHR42076:SF1">
    <property type="entry name" value="CYANOVIRIN-N DOMAIN-CONTAINING PROTEIN"/>
    <property type="match status" value="1"/>
</dbReference>
<reference evidence="1 2" key="1">
    <citation type="journal article" date="2023" name="bioRxiv">
        <title>High-quality genome assemblies of four members of thePodospora anserinaspecies complex.</title>
        <authorList>
            <person name="Ament-Velasquez S.L."/>
            <person name="Vogan A.A."/>
            <person name="Wallerman O."/>
            <person name="Hartmann F."/>
            <person name="Gautier V."/>
            <person name="Silar P."/>
            <person name="Giraud T."/>
            <person name="Johannesson H."/>
        </authorList>
    </citation>
    <scope>NUCLEOTIDE SEQUENCE [LARGE SCALE GENOMIC DNA]</scope>
    <source>
        <strain evidence="1 2">CBS 415.72m</strain>
    </source>
</reference>
<dbReference type="PANTHER" id="PTHR42076">
    <property type="entry name" value="CYANOVIRIN-N HOMOLOG"/>
    <property type="match status" value="1"/>
</dbReference>
<evidence type="ECO:0000313" key="1">
    <source>
        <dbReference type="EMBL" id="KAK4660130.1"/>
    </source>
</evidence>
<keyword evidence="2" id="KW-1185">Reference proteome</keyword>